<organism evidence="1 2">
    <name type="scientific">Neisseria bacilliformis ATCC BAA-1200</name>
    <dbReference type="NCBI Taxonomy" id="888742"/>
    <lineage>
        <taxon>Bacteria</taxon>
        <taxon>Pseudomonadati</taxon>
        <taxon>Pseudomonadota</taxon>
        <taxon>Betaproteobacteria</taxon>
        <taxon>Neisseriales</taxon>
        <taxon>Neisseriaceae</taxon>
        <taxon>Neisseria</taxon>
    </lineage>
</organism>
<dbReference type="EMBL" id="AFAY01000044">
    <property type="protein sequence ID" value="EGF10222.1"/>
    <property type="molecule type" value="Genomic_DNA"/>
</dbReference>
<dbReference type="AlphaFoldDB" id="F2BEE1"/>
<dbReference type="STRING" id="267212.GCA_001063965_01479"/>
<name>F2BEE1_9NEIS</name>
<dbReference type="Proteomes" id="UP000004105">
    <property type="component" value="Unassembled WGS sequence"/>
</dbReference>
<evidence type="ECO:0000313" key="2">
    <source>
        <dbReference type="Proteomes" id="UP000004105"/>
    </source>
</evidence>
<evidence type="ECO:0008006" key="3">
    <source>
        <dbReference type="Google" id="ProtNLM"/>
    </source>
</evidence>
<dbReference type="OrthoDB" id="9127182at2"/>
<sequence>MSEHRYLPDTRPYPAEPVKRELLMHAVQAAGGGAAGKIAAEALRAQIHGMLSQNFYLNLSVALSMTPSADAYRQIMAAVNDVLQAKTDDEAQWFALPVVLVAGCKKEAALPADTPVSELCTCLANYPHTRALTRATWLPRLITAGQMSEINAGQWFKAKQSPEAAAAFAAELPQTEKLPLAEGQSVSAAFALGYGGCELAGALGKNLQNAALPLMQVWIEALKTSGVTLFANPLSADIPPAALTAAGHMRLRMAMDVFAANAIRAIRMQSPRVGVVMAAQEGGRLVFGFNATESQFDVQPQTFTWPLSPMDDIETVQQNFLDLLAECRVENIRLLHEPIGENDELPAYPQALRLPGHNPLYGDGGAS</sequence>
<gene>
    <name evidence="1" type="ORF">HMPREF9123_2097</name>
</gene>
<evidence type="ECO:0000313" key="1">
    <source>
        <dbReference type="EMBL" id="EGF10222.1"/>
    </source>
</evidence>
<comment type="caution">
    <text evidence="1">The sequence shown here is derived from an EMBL/GenBank/DDBJ whole genome shotgun (WGS) entry which is preliminary data.</text>
</comment>
<dbReference type="RefSeq" id="WP_007343103.1">
    <property type="nucleotide sequence ID" value="NZ_GL878494.1"/>
</dbReference>
<accession>F2BEE1</accession>
<keyword evidence="2" id="KW-1185">Reference proteome</keyword>
<dbReference type="HOGENOM" id="CLU_762331_0_0_4"/>
<protein>
    <recommendedName>
        <fullName evidence="3">Conjugal transfer protein</fullName>
    </recommendedName>
</protein>
<reference evidence="1 2" key="1">
    <citation type="submission" date="2011-02" db="EMBL/GenBank/DDBJ databases">
        <authorList>
            <person name="Muzny D."/>
            <person name="Qin X."/>
            <person name="Deng J."/>
            <person name="Jiang H."/>
            <person name="Liu Y."/>
            <person name="Qu J."/>
            <person name="Song X.-Z."/>
            <person name="Zhang L."/>
            <person name="Thornton R."/>
            <person name="Coyle M."/>
            <person name="Francisco L."/>
            <person name="Jackson L."/>
            <person name="Javaid M."/>
            <person name="Korchina V."/>
            <person name="Kovar C."/>
            <person name="Mata R."/>
            <person name="Mathew T."/>
            <person name="Ngo R."/>
            <person name="Nguyen L."/>
            <person name="Nguyen N."/>
            <person name="Okwuonu G."/>
            <person name="Ongeri F."/>
            <person name="Pham C."/>
            <person name="Simmons D."/>
            <person name="Wilczek-Boney K."/>
            <person name="Hale W."/>
            <person name="Jakkamsetti A."/>
            <person name="Pham P."/>
            <person name="Ruth R."/>
            <person name="San Lucas F."/>
            <person name="Warren J."/>
            <person name="Zhang J."/>
            <person name="Zhao Z."/>
            <person name="Zhou C."/>
            <person name="Zhu D."/>
            <person name="Lee S."/>
            <person name="Bess C."/>
            <person name="Blankenburg K."/>
            <person name="Forbes L."/>
            <person name="Fu Q."/>
            <person name="Gubbala S."/>
            <person name="Hirani K."/>
            <person name="Jayaseelan J.C."/>
            <person name="Lara F."/>
            <person name="Munidasa M."/>
            <person name="Palculict T."/>
            <person name="Patil S."/>
            <person name="Pu L.-L."/>
            <person name="Saada N."/>
            <person name="Tang L."/>
            <person name="Weissenberger G."/>
            <person name="Zhu Y."/>
            <person name="Hemphill L."/>
            <person name="Shang Y."/>
            <person name="Youmans B."/>
            <person name="Ayvaz T."/>
            <person name="Ross M."/>
            <person name="Santibanez J."/>
            <person name="Aqrawi P."/>
            <person name="Gross S."/>
            <person name="Joshi V."/>
            <person name="Fowler G."/>
            <person name="Nazareth L."/>
            <person name="Reid J."/>
            <person name="Worley K."/>
            <person name="Petrosino J."/>
            <person name="Highlander S."/>
            <person name="Gibbs R."/>
        </authorList>
    </citation>
    <scope>NUCLEOTIDE SEQUENCE [LARGE SCALE GENOMIC DNA]</scope>
    <source>
        <strain evidence="1 2">ATCC BAA-1200</strain>
    </source>
</reference>
<proteinExistence type="predicted"/>